<keyword evidence="2" id="KW-0732">Signal</keyword>
<evidence type="ECO:0000259" key="3">
    <source>
        <dbReference type="Pfam" id="PF00326"/>
    </source>
</evidence>
<feature type="domain" description="Peptidase S9 prolyl oligopeptidase catalytic" evidence="3">
    <location>
        <begin position="436"/>
        <end position="645"/>
    </location>
</feature>
<evidence type="ECO:0000256" key="1">
    <source>
        <dbReference type="ARBA" id="ARBA00022801"/>
    </source>
</evidence>
<sequence length="651" mass="71648">MRKGRAHAFVAVLCMLMPVFAAAGDQVPVGAFVHSGGFSMPRLSPDGKYLAAALEQGEDHSVLIFPLDDMRHPKTKRLPRRQVPYNIAWTDSGRLVVELAKFLGSLDFPERMGEIIATDLGDERAQPMFIREQGQSGRGGKQYIADHGFATIASLPSKANGHFYMQTYMSDDETYSRLYDVDASTGVRHQIGEINVGDMDFTMDPDGNARYAQGLNVSNKYVVYRMRNGQWQRLADDEHNPRFEPIGFSQDKQHLYAQTSVKGGPFSLVQTDADGTQSQLLAKDDFGSIGYVQWTPQDEPIAAAPSTGIPTSTVINGDRPLAQIYQVLLSKFPNEFVSFSSFSEDGTKLVFKVSSDREPGTYYLLDLKAGKVDKLFSENASIDPDKMSSRVPMRFTASDGTPLEAILTVPKGASMNNLPMVLLPHGGPFGISDTWFFDTDAQFLASRGYLVLQINYRGSGGRGPGFVDAGYGNWGTRIQQDLIDGVKWAEARHYGDPKRVCVFGGSFGGYSAMMTVIRAPGLFKCAIGYAGIYDLAMMFTKGDIKEGEFGKNYLEQAIGKDPAQLAANSPDKLADKIDVPVLLIHGEADERAPFAQAKAMRAALDAAHKPYEWLTKSDEGHGFYKEKDLVDMYNHVQSFLEKNIGPGVRTN</sequence>
<dbReference type="Pfam" id="PF00326">
    <property type="entry name" value="Peptidase_S9"/>
    <property type="match status" value="1"/>
</dbReference>
<dbReference type="SUPFAM" id="SSF53474">
    <property type="entry name" value="alpha/beta-Hydrolases"/>
    <property type="match status" value="1"/>
</dbReference>
<evidence type="ECO:0000313" key="5">
    <source>
        <dbReference type="Proteomes" id="UP001156627"/>
    </source>
</evidence>
<dbReference type="PANTHER" id="PTHR42776:SF27">
    <property type="entry name" value="DIPEPTIDYL PEPTIDASE FAMILY MEMBER 6"/>
    <property type="match status" value="1"/>
</dbReference>
<dbReference type="Gene3D" id="2.120.10.30">
    <property type="entry name" value="TolB, C-terminal domain"/>
    <property type="match status" value="1"/>
</dbReference>
<dbReference type="PANTHER" id="PTHR42776">
    <property type="entry name" value="SERINE PEPTIDASE S9 FAMILY MEMBER"/>
    <property type="match status" value="1"/>
</dbReference>
<dbReference type="EMBL" id="BSOA01000020">
    <property type="protein sequence ID" value="GLQ88758.1"/>
    <property type="molecule type" value="Genomic_DNA"/>
</dbReference>
<reference evidence="5" key="1">
    <citation type="journal article" date="2019" name="Int. J. Syst. Evol. Microbiol.">
        <title>The Global Catalogue of Microorganisms (GCM) 10K type strain sequencing project: providing services to taxonomists for standard genome sequencing and annotation.</title>
        <authorList>
            <consortium name="The Broad Institute Genomics Platform"/>
            <consortium name="The Broad Institute Genome Sequencing Center for Infectious Disease"/>
            <person name="Wu L."/>
            <person name="Ma J."/>
        </authorList>
    </citation>
    <scope>NUCLEOTIDE SEQUENCE [LARGE SCALE GENOMIC DNA]</scope>
    <source>
        <strain evidence="5">NBRC 111981</strain>
    </source>
</reference>
<accession>A0ABQ5XAV1</accession>
<keyword evidence="1" id="KW-0378">Hydrolase</keyword>
<evidence type="ECO:0000256" key="2">
    <source>
        <dbReference type="SAM" id="SignalP"/>
    </source>
</evidence>
<gene>
    <name evidence="4" type="ORF">GCM10007898_23280</name>
</gene>
<dbReference type="RefSeq" id="WP_284332197.1">
    <property type="nucleotide sequence ID" value="NZ_BSOA01000020.1"/>
</dbReference>
<dbReference type="InterPro" id="IPR029058">
    <property type="entry name" value="AB_hydrolase_fold"/>
</dbReference>
<dbReference type="InterPro" id="IPR011042">
    <property type="entry name" value="6-blade_b-propeller_TolB-like"/>
</dbReference>
<protein>
    <submittedName>
        <fullName evidence="4">Prolyl oligopeptidase</fullName>
    </submittedName>
</protein>
<organism evidence="4 5">
    <name type="scientific">Dyella flagellata</name>
    <dbReference type="NCBI Taxonomy" id="1867833"/>
    <lineage>
        <taxon>Bacteria</taxon>
        <taxon>Pseudomonadati</taxon>
        <taxon>Pseudomonadota</taxon>
        <taxon>Gammaproteobacteria</taxon>
        <taxon>Lysobacterales</taxon>
        <taxon>Rhodanobacteraceae</taxon>
        <taxon>Dyella</taxon>
    </lineage>
</organism>
<comment type="caution">
    <text evidence="4">The sequence shown here is derived from an EMBL/GenBank/DDBJ whole genome shotgun (WGS) entry which is preliminary data.</text>
</comment>
<dbReference type="Proteomes" id="UP001156627">
    <property type="component" value="Unassembled WGS sequence"/>
</dbReference>
<feature type="signal peptide" evidence="2">
    <location>
        <begin position="1"/>
        <end position="23"/>
    </location>
</feature>
<keyword evidence="5" id="KW-1185">Reference proteome</keyword>
<evidence type="ECO:0000313" key="4">
    <source>
        <dbReference type="EMBL" id="GLQ88758.1"/>
    </source>
</evidence>
<dbReference type="SUPFAM" id="SSF82171">
    <property type="entry name" value="DPP6 N-terminal domain-like"/>
    <property type="match status" value="1"/>
</dbReference>
<dbReference type="InterPro" id="IPR001375">
    <property type="entry name" value="Peptidase_S9_cat"/>
</dbReference>
<proteinExistence type="predicted"/>
<feature type="chain" id="PRO_5045908577" evidence="2">
    <location>
        <begin position="24"/>
        <end position="651"/>
    </location>
</feature>
<dbReference type="Gene3D" id="3.40.50.1820">
    <property type="entry name" value="alpha/beta hydrolase"/>
    <property type="match status" value="1"/>
</dbReference>
<name>A0ABQ5XAV1_9GAMM</name>